<evidence type="ECO:0000256" key="2">
    <source>
        <dbReference type="ARBA" id="ARBA00005417"/>
    </source>
</evidence>
<accession>A0A0C1HKF8</accession>
<keyword evidence="8" id="KW-0472">Membrane</keyword>
<dbReference type="InterPro" id="IPR003439">
    <property type="entry name" value="ABC_transporter-like_ATP-bd"/>
</dbReference>
<dbReference type="GO" id="GO:0042626">
    <property type="term" value="F:ATPase-coupled transmembrane transporter activity"/>
    <property type="evidence" value="ECO:0007669"/>
    <property type="project" value="TreeGrafter"/>
</dbReference>
<evidence type="ECO:0000256" key="6">
    <source>
        <dbReference type="ARBA" id="ARBA00022840"/>
    </source>
</evidence>
<comment type="similarity">
    <text evidence="2">Belongs to the ABC transporter superfamily.</text>
</comment>
<evidence type="ECO:0000256" key="4">
    <source>
        <dbReference type="ARBA" id="ARBA00022475"/>
    </source>
</evidence>
<keyword evidence="7" id="KW-1278">Translocase</keyword>
<keyword evidence="5" id="KW-0547">Nucleotide-binding</keyword>
<reference evidence="10 11" key="1">
    <citation type="submission" date="2014-12" db="EMBL/GenBank/DDBJ databases">
        <title>Partial genome sequence of Streptococcus constellatus KCOM 1650 (= ChDC B144).</title>
        <authorList>
            <person name="Kook J.-K."/>
            <person name="Park S.-N."/>
            <person name="Lim Y.K."/>
            <person name="Jo E."/>
        </authorList>
    </citation>
    <scope>NUCLEOTIDE SEQUENCE [LARGE SCALE GENOMIC DNA]</scope>
    <source>
        <strain evidence="10 11">KCOM 1650</strain>
    </source>
</reference>
<gene>
    <name evidence="10" type="ORF">RN79_06025</name>
</gene>
<protein>
    <submittedName>
        <fullName evidence="10">ABC transporter ATP-binding protein</fullName>
    </submittedName>
</protein>
<comment type="caution">
    <text evidence="10">The sequence shown here is derived from an EMBL/GenBank/DDBJ whole genome shotgun (WGS) entry which is preliminary data.</text>
</comment>
<proteinExistence type="inferred from homology"/>
<evidence type="ECO:0000256" key="3">
    <source>
        <dbReference type="ARBA" id="ARBA00022448"/>
    </source>
</evidence>
<dbReference type="Pfam" id="PF00005">
    <property type="entry name" value="ABC_tran"/>
    <property type="match status" value="2"/>
</dbReference>
<name>A0A0C1HKF8_STRCV</name>
<evidence type="ECO:0000256" key="7">
    <source>
        <dbReference type="ARBA" id="ARBA00022967"/>
    </source>
</evidence>
<organism evidence="10 11">
    <name type="scientific">Streptococcus constellatus</name>
    <dbReference type="NCBI Taxonomy" id="76860"/>
    <lineage>
        <taxon>Bacteria</taxon>
        <taxon>Bacillati</taxon>
        <taxon>Bacillota</taxon>
        <taxon>Bacilli</taxon>
        <taxon>Lactobacillales</taxon>
        <taxon>Streptococcaceae</taxon>
        <taxon>Streptococcus</taxon>
        <taxon>Streptococcus anginosus group</taxon>
    </lineage>
</organism>
<dbReference type="SUPFAM" id="SSF52540">
    <property type="entry name" value="P-loop containing nucleoside triphosphate hydrolases"/>
    <property type="match status" value="2"/>
</dbReference>
<dbReference type="GO" id="GO:0043190">
    <property type="term" value="C:ATP-binding cassette (ABC) transporter complex"/>
    <property type="evidence" value="ECO:0007669"/>
    <property type="project" value="TreeGrafter"/>
</dbReference>
<feature type="domain" description="ABC transporter" evidence="9">
    <location>
        <begin position="3"/>
        <end position="232"/>
    </location>
</feature>
<keyword evidence="4" id="KW-1003">Cell membrane</keyword>
<dbReference type="PANTHER" id="PTHR43553:SF27">
    <property type="entry name" value="ENERGY-COUPLING FACTOR TRANSPORTER ATP-BINDING PROTEIN ECFA2"/>
    <property type="match status" value="1"/>
</dbReference>
<evidence type="ECO:0000256" key="5">
    <source>
        <dbReference type="ARBA" id="ARBA00022741"/>
    </source>
</evidence>
<keyword evidence="6 10" id="KW-0067">ATP-binding</keyword>
<dbReference type="GO" id="GO:0005524">
    <property type="term" value="F:ATP binding"/>
    <property type="evidence" value="ECO:0007669"/>
    <property type="project" value="UniProtKB-KW"/>
</dbReference>
<dbReference type="GO" id="GO:0016887">
    <property type="term" value="F:ATP hydrolysis activity"/>
    <property type="evidence" value="ECO:0007669"/>
    <property type="project" value="InterPro"/>
</dbReference>
<evidence type="ECO:0000313" key="10">
    <source>
        <dbReference type="EMBL" id="KIC77759.1"/>
    </source>
</evidence>
<dbReference type="STRING" id="862969.SCI_0288"/>
<dbReference type="eggNOG" id="COG1122">
    <property type="taxonomic scope" value="Bacteria"/>
</dbReference>
<dbReference type="InterPro" id="IPR003593">
    <property type="entry name" value="AAA+_ATPase"/>
</dbReference>
<dbReference type="PROSITE" id="PS50893">
    <property type="entry name" value="ABC_TRANSPORTER_2"/>
    <property type="match status" value="2"/>
</dbReference>
<evidence type="ECO:0000256" key="1">
    <source>
        <dbReference type="ARBA" id="ARBA00004202"/>
    </source>
</evidence>
<dbReference type="PANTHER" id="PTHR43553">
    <property type="entry name" value="HEAVY METAL TRANSPORTER"/>
    <property type="match status" value="1"/>
</dbReference>
<dbReference type="InterPro" id="IPR050095">
    <property type="entry name" value="ECF_ABC_transporter_ATP-bd"/>
</dbReference>
<dbReference type="RefSeq" id="WP_039677423.1">
    <property type="nucleotide sequence ID" value="NZ_JWIY01000002.1"/>
</dbReference>
<dbReference type="Proteomes" id="UP000031339">
    <property type="component" value="Unassembled WGS sequence"/>
</dbReference>
<dbReference type="InterPro" id="IPR027417">
    <property type="entry name" value="P-loop_NTPase"/>
</dbReference>
<evidence type="ECO:0000256" key="8">
    <source>
        <dbReference type="ARBA" id="ARBA00023136"/>
    </source>
</evidence>
<dbReference type="AlphaFoldDB" id="A0A0C1HKF8"/>
<comment type="subcellular location">
    <subcellularLocation>
        <location evidence="1">Cell membrane</location>
        <topology evidence="1">Peripheral membrane protein</topology>
    </subcellularLocation>
</comment>
<dbReference type="Gene3D" id="3.40.50.300">
    <property type="entry name" value="P-loop containing nucleotide triphosphate hydrolases"/>
    <property type="match status" value="2"/>
</dbReference>
<dbReference type="SMART" id="SM00382">
    <property type="entry name" value="AAA"/>
    <property type="match status" value="2"/>
</dbReference>
<feature type="domain" description="ABC transporter" evidence="9">
    <location>
        <begin position="238"/>
        <end position="444"/>
    </location>
</feature>
<dbReference type="CDD" id="cd03225">
    <property type="entry name" value="ABC_cobalt_CbiO_domain1"/>
    <property type="match status" value="2"/>
</dbReference>
<sequence>MGLTLEHIYLRDVFEDLTFTFETGKMTLLIGDTGAGKSTLFRILTNFNELDFAGEVKLGHTLLSHLPIHERVTYLSMMFQNPSRQFTMTTLYEELIFTLENLQTPAEQIDEKIKHAVTLGKVEHLLHRNFLTLSGGEKQQVSLAILLAMDSQIILLDEPFASVDQVARKRLIHLLADLTKMGKTVILCDHDRSLYADYVDCLVELKNGKLFEQDVALLKKAHPSYQLVRKNTQRSPLLQLQHVSCQFDKKILFTIEDFTFQQGITTLIGANGVGKSTLFRAILQLQKYKGSMRYQGRKIKKNKKLYRHITAVVQDAEKQFIRTTPAEELNLPSLSNENQAKVQEALTLFGLDRKMDSSLFHLSGGQKKIIQLLAILTLETPVILMDEPFTGLDKKACDFFADWIKDKAAQQSFIIISHRLEPLDGISDHLVELTSDGLTERRSL</sequence>
<evidence type="ECO:0000259" key="9">
    <source>
        <dbReference type="PROSITE" id="PS50893"/>
    </source>
</evidence>
<dbReference type="InterPro" id="IPR015856">
    <property type="entry name" value="ABC_transpr_CbiO/EcfA_su"/>
</dbReference>
<dbReference type="EMBL" id="JWIY01000002">
    <property type="protein sequence ID" value="KIC77759.1"/>
    <property type="molecule type" value="Genomic_DNA"/>
</dbReference>
<keyword evidence="3" id="KW-0813">Transport</keyword>
<dbReference type="OrthoDB" id="501320at2"/>
<evidence type="ECO:0000313" key="11">
    <source>
        <dbReference type="Proteomes" id="UP000031339"/>
    </source>
</evidence>